<reference evidence="4 5" key="1">
    <citation type="journal article" date="2012" name="Mol. Biol. Evol.">
        <title>Genome reduction and co-evolution between the primary and secondary bacterial symbionts of psyllids.</title>
        <authorList>
            <person name="Sloan D.B."/>
            <person name="Moran N.A."/>
        </authorList>
    </citation>
    <scope>NUCLEOTIDE SEQUENCE [LARGE SCALE GENOMIC DNA]</scope>
    <source>
        <strain evidence="4 5">HC</strain>
    </source>
</reference>
<dbReference type="GO" id="GO:0016829">
    <property type="term" value="F:lyase activity"/>
    <property type="evidence" value="ECO:0007669"/>
    <property type="project" value="UniProtKB-KW"/>
</dbReference>
<evidence type="ECO:0000313" key="4">
    <source>
        <dbReference type="EMBL" id="AFP83892.1"/>
    </source>
</evidence>
<feature type="domain" description="Aminotransferase class V" evidence="3">
    <location>
        <begin position="12"/>
        <end position="276"/>
    </location>
</feature>
<dbReference type="Gene3D" id="3.90.1150.10">
    <property type="entry name" value="Aspartate Aminotransferase, domain 1"/>
    <property type="match status" value="1"/>
</dbReference>
<keyword evidence="5" id="KW-1185">Reference proteome</keyword>
<dbReference type="PATRIC" id="fig|1202538.3.peg.37"/>
<gene>
    <name evidence="4" type="primary">sufS</name>
    <name evidence="4" type="ORF">A353_038</name>
</gene>
<dbReference type="STRING" id="1202538.A353_038"/>
<dbReference type="InterPro" id="IPR015421">
    <property type="entry name" value="PyrdxlP-dep_Trfase_major"/>
</dbReference>
<feature type="transmembrane region" description="Helical" evidence="2">
    <location>
        <begin position="137"/>
        <end position="157"/>
    </location>
</feature>
<dbReference type="Proteomes" id="UP000003934">
    <property type="component" value="Chromosome"/>
</dbReference>
<dbReference type="PANTHER" id="PTHR43586">
    <property type="entry name" value="CYSTEINE DESULFURASE"/>
    <property type="match status" value="1"/>
</dbReference>
<organism evidence="4 5">
    <name type="scientific">Candidatus Carsonella ruddii HC isolate Thao2000</name>
    <dbReference type="NCBI Taxonomy" id="1202538"/>
    <lineage>
        <taxon>Bacteria</taxon>
        <taxon>Pseudomonadati</taxon>
        <taxon>Pseudomonadota</taxon>
        <taxon>Gammaproteobacteria</taxon>
        <taxon>Oceanospirillales</taxon>
        <taxon>Halomonadaceae</taxon>
        <taxon>Zymobacter group</taxon>
        <taxon>Candidatus Carsonella</taxon>
    </lineage>
</organism>
<dbReference type="InterPro" id="IPR015422">
    <property type="entry name" value="PyrdxlP-dep_Trfase_small"/>
</dbReference>
<dbReference type="OrthoDB" id="9808002at2"/>
<protein>
    <submittedName>
        <fullName evidence="4">Putative selenocysteine lyase</fullName>
    </submittedName>
</protein>
<evidence type="ECO:0000256" key="2">
    <source>
        <dbReference type="SAM" id="Phobius"/>
    </source>
</evidence>
<dbReference type="GeneID" id="67454582"/>
<keyword evidence="2" id="KW-0472">Membrane</keyword>
<dbReference type="EMBL" id="CP003543">
    <property type="protein sequence ID" value="AFP83892.1"/>
    <property type="molecule type" value="Genomic_DNA"/>
</dbReference>
<evidence type="ECO:0000313" key="5">
    <source>
        <dbReference type="Proteomes" id="UP000003934"/>
    </source>
</evidence>
<dbReference type="KEGG" id="crh:A353_038"/>
<dbReference type="SUPFAM" id="SSF53383">
    <property type="entry name" value="PLP-dependent transferases"/>
    <property type="match status" value="1"/>
</dbReference>
<accession>J3TE74</accession>
<feature type="transmembrane region" description="Helical" evidence="2">
    <location>
        <begin position="66"/>
        <end position="89"/>
    </location>
</feature>
<dbReference type="RefSeq" id="WP_014887192.1">
    <property type="nucleotide sequence ID" value="NC_018416.1"/>
</dbReference>
<dbReference type="InterPro" id="IPR000192">
    <property type="entry name" value="Aminotrans_V_dom"/>
</dbReference>
<dbReference type="PANTHER" id="PTHR43586:SF8">
    <property type="entry name" value="CYSTEINE DESULFURASE 1, CHLOROPLASTIC"/>
    <property type="match status" value="1"/>
</dbReference>
<sequence length="380" mass="45728">MFYFLINFKKIIYLDNSSTNQKPKILFKSIINVLQKKNFNLNRGEYNLLQKNFFFFKKIKFLIKKILNINFIEEIIFFFNSTFSINFIILNLKNFFKNNNEIIISNKEHNSIILPLLKILKNKNLKLIIFPNYKNKIYINIICNFLNVYTLLCIININSNNYGVINKFKKIIKICNYNNIITLIDNTQSISSININLKKIKIDFLIFSLHKLYSLTGVSVLYCKIFFLSKINPILIGGGSLFLSNKFIFKNFDEKFYFGTQNIISIYSNYYSLKWYLRNKKIIFFINFYIKKSIFSIFYKKNFYFTNIILLKINNNKLLNDFLDLNKIILRCDNLCNFLKKMFINNNNNCRLSYNFFNKIKEIIKIKFLIFFFNFKIINY</sequence>
<dbReference type="HOGENOM" id="CLU_727011_0_0_6"/>
<keyword evidence="4" id="KW-0456">Lyase</keyword>
<keyword evidence="2" id="KW-1133">Transmembrane helix</keyword>
<dbReference type="AlphaFoldDB" id="J3TE74"/>
<evidence type="ECO:0000259" key="3">
    <source>
        <dbReference type="Pfam" id="PF00266"/>
    </source>
</evidence>
<evidence type="ECO:0000256" key="1">
    <source>
        <dbReference type="ARBA" id="ARBA00022898"/>
    </source>
</evidence>
<dbReference type="Gene3D" id="3.40.640.10">
    <property type="entry name" value="Type I PLP-dependent aspartate aminotransferase-like (Major domain)"/>
    <property type="match status" value="1"/>
</dbReference>
<dbReference type="Pfam" id="PF00266">
    <property type="entry name" value="Aminotran_5"/>
    <property type="match status" value="1"/>
</dbReference>
<proteinExistence type="predicted"/>
<keyword evidence="1" id="KW-0663">Pyridoxal phosphate</keyword>
<name>J3TE74_CARRU</name>
<dbReference type="InterPro" id="IPR015424">
    <property type="entry name" value="PyrdxlP-dep_Trfase"/>
</dbReference>
<keyword evidence="2" id="KW-0812">Transmembrane</keyword>